<reference evidence="11" key="1">
    <citation type="journal article" date="2006" name="PLoS Biol.">
        <title>Macronuclear genome sequence of the ciliate Tetrahymena thermophila, a model eukaryote.</title>
        <authorList>
            <person name="Eisen J.A."/>
            <person name="Coyne R.S."/>
            <person name="Wu M."/>
            <person name="Wu D."/>
            <person name="Thiagarajan M."/>
            <person name="Wortman J.R."/>
            <person name="Badger J.H."/>
            <person name="Ren Q."/>
            <person name="Amedeo P."/>
            <person name="Jones K.M."/>
            <person name="Tallon L.J."/>
            <person name="Delcher A.L."/>
            <person name="Salzberg S.L."/>
            <person name="Silva J.C."/>
            <person name="Haas B.J."/>
            <person name="Majoros W.H."/>
            <person name="Farzad M."/>
            <person name="Carlton J.M."/>
            <person name="Smith R.K. Jr."/>
            <person name="Garg J."/>
            <person name="Pearlman R.E."/>
            <person name="Karrer K.M."/>
            <person name="Sun L."/>
            <person name="Manning G."/>
            <person name="Elde N.C."/>
            <person name="Turkewitz A.P."/>
            <person name="Asai D.J."/>
            <person name="Wilkes D.E."/>
            <person name="Wang Y."/>
            <person name="Cai H."/>
            <person name="Collins K."/>
            <person name="Stewart B.A."/>
            <person name="Lee S.R."/>
            <person name="Wilamowska K."/>
            <person name="Weinberg Z."/>
            <person name="Ruzzo W.L."/>
            <person name="Wloga D."/>
            <person name="Gaertig J."/>
            <person name="Frankel J."/>
            <person name="Tsao C.-C."/>
            <person name="Gorovsky M.A."/>
            <person name="Keeling P.J."/>
            <person name="Waller R.F."/>
            <person name="Patron N.J."/>
            <person name="Cherry J.M."/>
            <person name="Stover N.A."/>
            <person name="Krieger C.J."/>
            <person name="del Toro C."/>
            <person name="Ryder H.F."/>
            <person name="Williamson S.C."/>
            <person name="Barbeau R.A."/>
            <person name="Hamilton E.P."/>
            <person name="Orias E."/>
        </authorList>
    </citation>
    <scope>NUCLEOTIDE SEQUENCE [LARGE SCALE GENOMIC DNA]</scope>
    <source>
        <strain evidence="11">SB210</strain>
    </source>
</reference>
<protein>
    <submittedName>
        <fullName evidence="10">Serine/Threonine kinase domain protein</fullName>
    </submittedName>
</protein>
<evidence type="ECO:0000256" key="5">
    <source>
        <dbReference type="ARBA" id="ARBA00022777"/>
    </source>
</evidence>
<keyword evidence="4 7" id="KW-0547">Nucleotide-binding</keyword>
<comment type="subunit">
    <text evidence="1">Monomer.</text>
</comment>
<organism evidence="10 11">
    <name type="scientific">Tetrahymena thermophila (strain SB210)</name>
    <dbReference type="NCBI Taxonomy" id="312017"/>
    <lineage>
        <taxon>Eukaryota</taxon>
        <taxon>Sar</taxon>
        <taxon>Alveolata</taxon>
        <taxon>Ciliophora</taxon>
        <taxon>Intramacronucleata</taxon>
        <taxon>Oligohymenophorea</taxon>
        <taxon>Hymenostomatida</taxon>
        <taxon>Tetrahymenina</taxon>
        <taxon>Tetrahymenidae</taxon>
        <taxon>Tetrahymena</taxon>
    </lineage>
</organism>
<dbReference type="GO" id="GO:0005524">
    <property type="term" value="F:ATP binding"/>
    <property type="evidence" value="ECO:0007669"/>
    <property type="project" value="UniProtKB-UniRule"/>
</dbReference>
<dbReference type="AlphaFoldDB" id="I7M6S3"/>
<evidence type="ECO:0000256" key="7">
    <source>
        <dbReference type="PROSITE-ProRule" id="PRU10141"/>
    </source>
</evidence>
<dbReference type="GO" id="GO:0000407">
    <property type="term" value="C:phagophore assembly site"/>
    <property type="evidence" value="ECO:0007669"/>
    <property type="project" value="TreeGrafter"/>
</dbReference>
<dbReference type="GeneID" id="7835827"/>
<keyword evidence="3" id="KW-0808">Transferase</keyword>
<dbReference type="PROSITE" id="PS50011">
    <property type="entry name" value="PROTEIN_KINASE_DOM"/>
    <property type="match status" value="1"/>
</dbReference>
<dbReference type="GO" id="GO:0005829">
    <property type="term" value="C:cytosol"/>
    <property type="evidence" value="ECO:0007669"/>
    <property type="project" value="TreeGrafter"/>
</dbReference>
<dbReference type="SUPFAM" id="SSF56112">
    <property type="entry name" value="Protein kinase-like (PK-like)"/>
    <property type="match status" value="1"/>
</dbReference>
<evidence type="ECO:0000313" key="10">
    <source>
        <dbReference type="EMBL" id="EAR86022.1"/>
    </source>
</evidence>
<dbReference type="STRING" id="312017.I7M6S3"/>
<feature type="domain" description="Protein kinase" evidence="9">
    <location>
        <begin position="55"/>
        <end position="312"/>
    </location>
</feature>
<dbReference type="InterPro" id="IPR011009">
    <property type="entry name" value="Kinase-like_dom_sf"/>
</dbReference>
<dbReference type="InterPro" id="IPR045269">
    <property type="entry name" value="Atg1-like"/>
</dbReference>
<dbReference type="Pfam" id="PF00069">
    <property type="entry name" value="Pkinase"/>
    <property type="match status" value="1"/>
</dbReference>
<dbReference type="InParanoid" id="I7M6S3"/>
<dbReference type="FunFam" id="3.30.200.20:FF:000003">
    <property type="entry name" value="Non-specific serine/threonine protein kinase"/>
    <property type="match status" value="1"/>
</dbReference>
<feature type="binding site" evidence="7">
    <location>
        <position position="84"/>
    </location>
    <ligand>
        <name>ATP</name>
        <dbReference type="ChEBI" id="CHEBI:30616"/>
    </ligand>
</feature>
<dbReference type="GO" id="GO:0010506">
    <property type="term" value="P:regulation of autophagy"/>
    <property type="evidence" value="ECO:0007669"/>
    <property type="project" value="InterPro"/>
</dbReference>
<keyword evidence="5 10" id="KW-0418">Kinase</keyword>
<evidence type="ECO:0000256" key="4">
    <source>
        <dbReference type="ARBA" id="ARBA00022741"/>
    </source>
</evidence>
<evidence type="ECO:0000259" key="9">
    <source>
        <dbReference type="PROSITE" id="PS50011"/>
    </source>
</evidence>
<dbReference type="InterPro" id="IPR000719">
    <property type="entry name" value="Prot_kinase_dom"/>
</dbReference>
<dbReference type="PROSITE" id="PS00108">
    <property type="entry name" value="PROTEIN_KINASE_ST"/>
    <property type="match status" value="1"/>
</dbReference>
<dbReference type="Proteomes" id="UP000009168">
    <property type="component" value="Unassembled WGS sequence"/>
</dbReference>
<dbReference type="Gene3D" id="1.10.510.10">
    <property type="entry name" value="Transferase(Phosphotransferase) domain 1"/>
    <property type="match status" value="1"/>
</dbReference>
<dbReference type="GO" id="GO:0000045">
    <property type="term" value="P:autophagosome assembly"/>
    <property type="evidence" value="ECO:0007669"/>
    <property type="project" value="TreeGrafter"/>
</dbReference>
<evidence type="ECO:0000256" key="3">
    <source>
        <dbReference type="ARBA" id="ARBA00022679"/>
    </source>
</evidence>
<dbReference type="FunFam" id="1.10.510.10:FF:000571">
    <property type="entry name" value="Maternal embryonic leucine zipper kinase"/>
    <property type="match status" value="1"/>
</dbReference>
<dbReference type="HOGENOM" id="CLU_386140_0_0_1"/>
<dbReference type="GO" id="GO:0005776">
    <property type="term" value="C:autophagosome"/>
    <property type="evidence" value="ECO:0007669"/>
    <property type="project" value="TreeGrafter"/>
</dbReference>
<dbReference type="PANTHER" id="PTHR24348">
    <property type="entry name" value="SERINE/THREONINE-PROTEIN KINASE UNC-51-RELATED"/>
    <property type="match status" value="1"/>
</dbReference>
<accession>I7M6S3</accession>
<keyword evidence="2" id="KW-0723">Serine/threonine-protein kinase</keyword>
<evidence type="ECO:0000256" key="6">
    <source>
        <dbReference type="ARBA" id="ARBA00022840"/>
    </source>
</evidence>
<dbReference type="PROSITE" id="PS00107">
    <property type="entry name" value="PROTEIN_KINASE_ATP"/>
    <property type="match status" value="1"/>
</dbReference>
<proteinExistence type="predicted"/>
<evidence type="ECO:0000313" key="11">
    <source>
        <dbReference type="Proteomes" id="UP000009168"/>
    </source>
</evidence>
<dbReference type="RefSeq" id="XP_976617.1">
    <property type="nucleotide sequence ID" value="XM_971524.3"/>
</dbReference>
<dbReference type="eggNOG" id="KOG0586">
    <property type="taxonomic scope" value="Eukaryota"/>
</dbReference>
<dbReference type="InterPro" id="IPR008271">
    <property type="entry name" value="Ser/Thr_kinase_AS"/>
</dbReference>
<dbReference type="OrthoDB" id="346907at2759"/>
<name>I7M6S3_TETTS</name>
<dbReference type="SMART" id="SM00220">
    <property type="entry name" value="S_TKc"/>
    <property type="match status" value="1"/>
</dbReference>
<gene>
    <name evidence="10" type="ORF">TTHERM_00543620</name>
</gene>
<dbReference type="GO" id="GO:0016020">
    <property type="term" value="C:membrane"/>
    <property type="evidence" value="ECO:0007669"/>
    <property type="project" value="TreeGrafter"/>
</dbReference>
<feature type="region of interest" description="Disordered" evidence="8">
    <location>
        <begin position="1"/>
        <end position="25"/>
    </location>
</feature>
<sequence length="716" mass="82926">MNTIIAENPRNLINQNKKQPSIANGNAVNEANTKNKMHSQQPTNKPTKLKKVGDYIFIKQIGSGAYSTVHQGKHNQTYQKVAIKMIPNSKLNETIYQRVVSEIKILTRLNHPNIVRIIDFKKTSQNYYLIFEFCSNGDLENYIKKHYEGKISETLCQQVIFQVREAFKELTKHKIVHRDLKLANILVDEEFTIKIADFGFAKHNQDDDLLKSTLGTPITMAPEILNGKQYNEKCDIWSLGVIIYQMVFGKPPFMPAKGGGINGLIREIQKEKFDFPDQIPISEELKNLLRRMLTVDPQKRLNFKELFSNRWITGEFKPGMIGNEVESQDIDLTQSLKQKKKQAKEIQVKQIMQLTQMQIIENEEYPEEEQKDTDQEYLETQVEETQEKDLEDIDIQAIQEVNPANETPTPYVDEALLQTHEKIHLNQINIQKDEFKQEKVLIAGVMKFALSLRKYYEKRIIIFIANCKKYMDFFQKVQNSLCFKNNSFYRNSVILSAVIIASRISDFVKGNISVKIESETHNLGTYSNFTGLFLEKGESDQTNFIHILKKKQAMFVEIIQKLLASQQINISSSNSPEYLFIQNLIKTYSLHQATANNQCDLQIVKDMHELLEIYEKLQLPQLQLQSIIRRQGVDVKKLFGDLNNMFNLIQDTIKADKKYVKFQQSPFEIKIGIAEIPQSEQQFNEIQKKLSQILNLNSENSNNSSYFCSESLETNN</sequence>
<keyword evidence="11" id="KW-1185">Reference proteome</keyword>
<dbReference type="KEGG" id="tet:TTHERM_00543620"/>
<dbReference type="PANTHER" id="PTHR24348:SF22">
    <property type="entry name" value="NON-SPECIFIC SERINE_THREONINE PROTEIN KINASE"/>
    <property type="match status" value="1"/>
</dbReference>
<dbReference type="InterPro" id="IPR017441">
    <property type="entry name" value="Protein_kinase_ATP_BS"/>
</dbReference>
<keyword evidence="6 7" id="KW-0067">ATP-binding</keyword>
<evidence type="ECO:0000256" key="1">
    <source>
        <dbReference type="ARBA" id="ARBA00011245"/>
    </source>
</evidence>
<evidence type="ECO:0000256" key="2">
    <source>
        <dbReference type="ARBA" id="ARBA00022527"/>
    </source>
</evidence>
<dbReference type="EMBL" id="GG662864">
    <property type="protein sequence ID" value="EAR86022.1"/>
    <property type="molecule type" value="Genomic_DNA"/>
</dbReference>
<evidence type="ECO:0000256" key="8">
    <source>
        <dbReference type="SAM" id="MobiDB-lite"/>
    </source>
</evidence>
<dbReference type="GO" id="GO:0004674">
    <property type="term" value="F:protein serine/threonine kinase activity"/>
    <property type="evidence" value="ECO:0007669"/>
    <property type="project" value="UniProtKB-KW"/>
</dbReference>